<reference evidence="1 2" key="1">
    <citation type="submission" date="2018-08" db="EMBL/GenBank/DDBJ databases">
        <title>A genome reference for cultivated species of the human gut microbiota.</title>
        <authorList>
            <person name="Zou Y."/>
            <person name="Xue W."/>
            <person name="Luo G."/>
        </authorList>
    </citation>
    <scope>NUCLEOTIDE SEQUENCE [LARGE SCALE GENOMIC DNA]</scope>
    <source>
        <strain evidence="1 2">AM09-9</strain>
    </source>
</reference>
<evidence type="ECO:0000313" key="1">
    <source>
        <dbReference type="EMBL" id="RHJ57041.1"/>
    </source>
</evidence>
<proteinExistence type="predicted"/>
<accession>A0A415CTC3</accession>
<gene>
    <name evidence="1" type="ORF">DW116_13140</name>
</gene>
<dbReference type="RefSeq" id="WP_118279433.1">
    <property type="nucleotide sequence ID" value="NZ_JAQDJO010000055.1"/>
</dbReference>
<sequence length="227" mass="25557">MNFCNKIIASKSQYAEIADHKCHCIKGHTGKCNEFPFLEHLKATAPSVANKIKRDATMTTGAAWKSEDAGPNRILRWVMMLDDDELLKYGLDMSKLKPGVIAKLREKAADYDSCILVAAKLTWLVYQMENAPTPPQDIKFYLEDLFGEMKPGSTLCVICRLPLNFKLFELAARGKAAIETCHKNPRMHNADNVGFGHRECNIAQGNKSLDEFYSWIEGIIERVNSKS</sequence>
<dbReference type="InterPro" id="IPR048434">
    <property type="entry name" value="DraIII-like"/>
</dbReference>
<evidence type="ECO:0000313" key="2">
    <source>
        <dbReference type="Proteomes" id="UP000285832"/>
    </source>
</evidence>
<dbReference type="EMBL" id="QRMI01000053">
    <property type="protein sequence ID" value="RHJ57041.1"/>
    <property type="molecule type" value="Genomic_DNA"/>
</dbReference>
<comment type="caution">
    <text evidence="1">The sequence shown here is derived from an EMBL/GenBank/DDBJ whole genome shotgun (WGS) entry which is preliminary data.</text>
</comment>
<dbReference type="Proteomes" id="UP000285832">
    <property type="component" value="Unassembled WGS sequence"/>
</dbReference>
<name>A0A415CTC3_9FIRM</name>
<organism evidence="1 2">
    <name type="scientific">[Ruminococcus] lactaris</name>
    <dbReference type="NCBI Taxonomy" id="46228"/>
    <lineage>
        <taxon>Bacteria</taxon>
        <taxon>Bacillati</taxon>
        <taxon>Bacillota</taxon>
        <taxon>Clostridia</taxon>
        <taxon>Lachnospirales</taxon>
        <taxon>Lachnospiraceae</taxon>
        <taxon>Mediterraneibacter</taxon>
    </lineage>
</organism>
<dbReference type="AlphaFoldDB" id="A0A415CTC3"/>
<protein>
    <submittedName>
        <fullName evidence="1">Uncharacterized protein</fullName>
    </submittedName>
</protein>
<dbReference type="Pfam" id="PF21586">
    <property type="entry name" value="DraIII"/>
    <property type="match status" value="1"/>
</dbReference>